<evidence type="ECO:0000313" key="2">
    <source>
        <dbReference type="Proteomes" id="UP000623608"/>
    </source>
</evidence>
<comment type="caution">
    <text evidence="1">The sequence shown here is derived from an EMBL/GenBank/DDBJ whole genome shotgun (WGS) entry which is preliminary data.</text>
</comment>
<organism evidence="1 2">
    <name type="scientific">Paractinoplanes tereljensis</name>
    <dbReference type="NCBI Taxonomy" id="571912"/>
    <lineage>
        <taxon>Bacteria</taxon>
        <taxon>Bacillati</taxon>
        <taxon>Actinomycetota</taxon>
        <taxon>Actinomycetes</taxon>
        <taxon>Micromonosporales</taxon>
        <taxon>Micromonosporaceae</taxon>
        <taxon>Paractinoplanes</taxon>
    </lineage>
</organism>
<protein>
    <submittedName>
        <fullName evidence="1">ATP-grasp domain-containing protein</fullName>
    </submittedName>
</protein>
<name>A0A919NP49_9ACTN</name>
<gene>
    <name evidence="1" type="ORF">Ate02nite_40470</name>
</gene>
<dbReference type="AlphaFoldDB" id="A0A919NP49"/>
<dbReference type="InterPro" id="IPR053191">
    <property type="entry name" value="DcsG_Biosynth_Enzyme"/>
</dbReference>
<sequence length="301" mass="32606">MSPSTSTQATRESSRVALVTCSLFPSLWDDDHPLRDALLATGIPVDVVRWDDPTADWSSYASVVLRSPWDYVARRDEFVAWAHSVPGLLNPADVVEWNTDKRYMRELAEAGAPITPTTYVSPGETWQPPSDGEWVVKPTVSAGSQDTGRYALPSQLDLAEAHVARLTSLGRTAMIQPYLSAVDTAGETALLYFADASGRLTFSHAARKGPMLTGPDEGKINPGSENITARIASPSELATADKVLAAIPERFQNLLYARVDVIPGPDGLPLLLELELTEPSLFLRTAPAAATRLAQAIRTRL</sequence>
<dbReference type="EMBL" id="BOMY01000026">
    <property type="protein sequence ID" value="GIF21317.1"/>
    <property type="molecule type" value="Genomic_DNA"/>
</dbReference>
<accession>A0A919NP49</accession>
<dbReference type="SUPFAM" id="SSF56059">
    <property type="entry name" value="Glutathione synthetase ATP-binding domain-like"/>
    <property type="match status" value="1"/>
</dbReference>
<reference evidence="1" key="1">
    <citation type="submission" date="2021-01" db="EMBL/GenBank/DDBJ databases">
        <title>Whole genome shotgun sequence of Actinoplanes tereljensis NBRC 105297.</title>
        <authorList>
            <person name="Komaki H."/>
            <person name="Tamura T."/>
        </authorList>
    </citation>
    <scope>NUCLEOTIDE SEQUENCE</scope>
    <source>
        <strain evidence="1">NBRC 105297</strain>
    </source>
</reference>
<dbReference type="PANTHER" id="PTHR39217:SF1">
    <property type="entry name" value="GLUTATHIONE SYNTHETASE"/>
    <property type="match status" value="1"/>
</dbReference>
<dbReference type="PANTHER" id="PTHR39217">
    <property type="match status" value="1"/>
</dbReference>
<dbReference type="Proteomes" id="UP000623608">
    <property type="component" value="Unassembled WGS sequence"/>
</dbReference>
<evidence type="ECO:0000313" key="1">
    <source>
        <dbReference type="EMBL" id="GIF21317.1"/>
    </source>
</evidence>
<keyword evidence="2" id="KW-1185">Reference proteome</keyword>
<proteinExistence type="predicted"/>